<accession>A0A2A5R0B2</accession>
<dbReference type="OrthoDB" id="199885at2157"/>
<dbReference type="Gene3D" id="2.60.120.10">
    <property type="entry name" value="Jelly Rolls"/>
    <property type="match status" value="1"/>
</dbReference>
<dbReference type="RefSeq" id="WP_097381481.1">
    <property type="nucleotide sequence ID" value="NZ_NXNI01000001.1"/>
</dbReference>
<reference evidence="2 3" key="1">
    <citation type="submission" date="2017-09" db="EMBL/GenBank/DDBJ databases">
        <title>Genome sequences of Natrinema ejinorence JCM 13890T.</title>
        <authorList>
            <person name="Roh S.W."/>
            <person name="Kim Y.B."/>
            <person name="Kim J.Y."/>
        </authorList>
    </citation>
    <scope>NUCLEOTIDE SEQUENCE [LARGE SCALE GENOMIC DNA]</scope>
    <source>
        <strain evidence="2 3">JCM 13890</strain>
    </source>
</reference>
<dbReference type="EMBL" id="NXNI01000001">
    <property type="protein sequence ID" value="PCR92558.1"/>
    <property type="molecule type" value="Genomic_DNA"/>
</dbReference>
<sequence>MPERTSLEDLEKAPHAEVFEERTPRTVRLQLTADERVPKHRHPESNVVLHVLDGAVELTLGDDVYDLEPGDIVRFDGDQDVSPYAVEDSTALVVFAPKETGN</sequence>
<comment type="caution">
    <text evidence="2">The sequence shown here is derived from an EMBL/GenBank/DDBJ whole genome shotgun (WGS) entry which is preliminary data.</text>
</comment>
<protein>
    <submittedName>
        <fullName evidence="2">Cupin</fullName>
    </submittedName>
</protein>
<dbReference type="InterPro" id="IPR011051">
    <property type="entry name" value="RmlC_Cupin_sf"/>
</dbReference>
<feature type="domain" description="Cupin type-2" evidence="1">
    <location>
        <begin position="33"/>
        <end position="84"/>
    </location>
</feature>
<dbReference type="SUPFAM" id="SSF51182">
    <property type="entry name" value="RmlC-like cupins"/>
    <property type="match status" value="1"/>
</dbReference>
<dbReference type="AlphaFoldDB" id="A0A2A5R0B2"/>
<gene>
    <name evidence="2" type="ORF">CP557_01285</name>
</gene>
<evidence type="ECO:0000313" key="2">
    <source>
        <dbReference type="EMBL" id="PCR92558.1"/>
    </source>
</evidence>
<dbReference type="Proteomes" id="UP000219689">
    <property type="component" value="Unassembled WGS sequence"/>
</dbReference>
<keyword evidence="3" id="KW-1185">Reference proteome</keyword>
<organism evidence="2 3">
    <name type="scientific">Natrinema ejinorense</name>
    <dbReference type="NCBI Taxonomy" id="373386"/>
    <lineage>
        <taxon>Archaea</taxon>
        <taxon>Methanobacteriati</taxon>
        <taxon>Methanobacteriota</taxon>
        <taxon>Stenosarchaea group</taxon>
        <taxon>Halobacteria</taxon>
        <taxon>Halobacteriales</taxon>
        <taxon>Natrialbaceae</taxon>
        <taxon>Natrinema</taxon>
    </lineage>
</organism>
<name>A0A2A5R0B2_9EURY</name>
<dbReference type="InterPro" id="IPR013096">
    <property type="entry name" value="Cupin_2"/>
</dbReference>
<proteinExistence type="predicted"/>
<dbReference type="Pfam" id="PF07883">
    <property type="entry name" value="Cupin_2"/>
    <property type="match status" value="1"/>
</dbReference>
<dbReference type="InterPro" id="IPR014710">
    <property type="entry name" value="RmlC-like_jellyroll"/>
</dbReference>
<evidence type="ECO:0000313" key="3">
    <source>
        <dbReference type="Proteomes" id="UP000219689"/>
    </source>
</evidence>
<evidence type="ECO:0000259" key="1">
    <source>
        <dbReference type="Pfam" id="PF07883"/>
    </source>
</evidence>